<accession>A0ABN9XSR9</accession>
<feature type="non-terminal residue" evidence="2">
    <location>
        <position position="1"/>
    </location>
</feature>
<dbReference type="InterPro" id="IPR012340">
    <property type="entry name" value="NA-bd_OB-fold"/>
</dbReference>
<name>A0ABN9XSR9_9DINO</name>
<reference evidence="2" key="1">
    <citation type="submission" date="2023-10" db="EMBL/GenBank/DDBJ databases">
        <authorList>
            <person name="Chen Y."/>
            <person name="Shah S."/>
            <person name="Dougan E. K."/>
            <person name="Thang M."/>
            <person name="Chan C."/>
        </authorList>
    </citation>
    <scope>NUCLEOTIDE SEQUENCE [LARGE SCALE GENOMIC DNA]</scope>
</reference>
<comment type="caution">
    <text evidence="2">The sequence shown here is derived from an EMBL/GenBank/DDBJ whole genome shotgun (WGS) entry which is preliminary data.</text>
</comment>
<gene>
    <name evidence="2" type="ORF">PCOR1329_LOCUS79476</name>
</gene>
<protein>
    <submittedName>
        <fullName evidence="2">Uncharacterized protein</fullName>
    </submittedName>
</protein>
<feature type="region of interest" description="Disordered" evidence="1">
    <location>
        <begin position="468"/>
        <end position="540"/>
    </location>
</feature>
<dbReference type="EMBL" id="CAUYUJ010021163">
    <property type="protein sequence ID" value="CAK0903058.1"/>
    <property type="molecule type" value="Genomic_DNA"/>
</dbReference>
<dbReference type="Proteomes" id="UP001189429">
    <property type="component" value="Unassembled WGS sequence"/>
</dbReference>
<dbReference type="InterPro" id="IPR002059">
    <property type="entry name" value="CSP_DNA-bd"/>
</dbReference>
<evidence type="ECO:0000313" key="3">
    <source>
        <dbReference type="Proteomes" id="UP001189429"/>
    </source>
</evidence>
<evidence type="ECO:0000313" key="2">
    <source>
        <dbReference type="EMBL" id="CAK0903058.1"/>
    </source>
</evidence>
<dbReference type="InterPro" id="IPR036397">
    <property type="entry name" value="RNaseH_sf"/>
</dbReference>
<dbReference type="Gene3D" id="3.30.420.10">
    <property type="entry name" value="Ribonuclease H-like superfamily/Ribonuclease H"/>
    <property type="match status" value="1"/>
</dbReference>
<organism evidence="2 3">
    <name type="scientific">Prorocentrum cordatum</name>
    <dbReference type="NCBI Taxonomy" id="2364126"/>
    <lineage>
        <taxon>Eukaryota</taxon>
        <taxon>Sar</taxon>
        <taxon>Alveolata</taxon>
        <taxon>Dinophyceae</taxon>
        <taxon>Prorocentrales</taxon>
        <taxon>Prorocentraceae</taxon>
        <taxon>Prorocentrum</taxon>
    </lineage>
</organism>
<sequence>DRISFTAQQSQKGVQATDITVLSTGPDGAQHFFGEVKSYNALKGFGFISGPAVEKVFGKDVFVMRSEFPNGVVPTGAQVHFKAKAGDRGGEYSSDVRYRRCGWSCVMLDTRGRTRDFQTWAAKFGPLPGSRQSNNRAELWSLINCLESTCGNLTFWTDSEITLVCWHARRDERPEGAANCDLWRRVRRAIAERGGGREIITLCHLNSHLTETEDAMERRPTENKELKMARRHAVMQRRAQRKVKADYLARDPRRRPATTHDLVKLRRGRGWRCKCCNQSVTTATALSSIKEWFEQKCGGPPPAAGRCIEFNGHTSHPSHPLRWLGRQGRWFCTLCASSATEMVSDKLQAPCRLRPTCESRRYLLKSWTKLADAEEWRMWPENKQDEIRVTPGWLETVEDPFADREDHIEEEQPQQSTEGLEAEVPDEPSEHDADFVTNMPEVRSIEDDLRRTREVAAGGIVNGDHAAVLDSDQAPPHADPLPPLGPGAAQAQNERAGGRGEGDEAAGGGDCAESKDETVPAVGDSPEAQAGRARRQPEEK</sequence>
<dbReference type="SUPFAM" id="SSF50249">
    <property type="entry name" value="Nucleic acid-binding proteins"/>
    <property type="match status" value="1"/>
</dbReference>
<feature type="region of interest" description="Disordered" evidence="1">
    <location>
        <begin position="406"/>
        <end position="439"/>
    </location>
</feature>
<proteinExistence type="predicted"/>
<keyword evidence="3" id="KW-1185">Reference proteome</keyword>
<dbReference type="Gene3D" id="2.40.50.140">
    <property type="entry name" value="Nucleic acid-binding proteins"/>
    <property type="match status" value="1"/>
</dbReference>
<evidence type="ECO:0000256" key="1">
    <source>
        <dbReference type="SAM" id="MobiDB-lite"/>
    </source>
</evidence>
<feature type="compositionally biased region" description="Low complexity" evidence="1">
    <location>
        <begin position="486"/>
        <end position="495"/>
    </location>
</feature>
<dbReference type="CDD" id="cd04458">
    <property type="entry name" value="CSP_CDS"/>
    <property type="match status" value="1"/>
</dbReference>